<dbReference type="GO" id="GO:0000978">
    <property type="term" value="F:RNA polymerase II cis-regulatory region sequence-specific DNA binding"/>
    <property type="evidence" value="ECO:0007669"/>
    <property type="project" value="TreeGrafter"/>
</dbReference>
<dbReference type="GO" id="GO:0003681">
    <property type="term" value="F:bent DNA binding"/>
    <property type="evidence" value="ECO:0007669"/>
    <property type="project" value="TreeGrafter"/>
</dbReference>
<evidence type="ECO:0000256" key="6">
    <source>
        <dbReference type="ARBA" id="ARBA00023163"/>
    </source>
</evidence>
<keyword evidence="6" id="KW-0804">Transcription</keyword>
<dbReference type="GO" id="GO:0001046">
    <property type="term" value="F:core promoter sequence-specific DNA binding"/>
    <property type="evidence" value="ECO:0007669"/>
    <property type="project" value="TreeGrafter"/>
</dbReference>
<evidence type="ECO:0000256" key="10">
    <source>
        <dbReference type="ARBA" id="ARBA00029606"/>
    </source>
</evidence>
<evidence type="ECO:0000256" key="7">
    <source>
        <dbReference type="ARBA" id="ARBA00023242"/>
    </source>
</evidence>
<dbReference type="AlphaFoldDB" id="A0A8S1AT77"/>
<proteinExistence type="inferred from homology"/>
<dbReference type="GO" id="GO:0042796">
    <property type="term" value="P:snRNA transcription by RNA polymerase III"/>
    <property type="evidence" value="ECO:0007669"/>
    <property type="project" value="TreeGrafter"/>
</dbReference>
<dbReference type="OrthoDB" id="2504561at2759"/>
<comment type="similarity">
    <text evidence="2">Belongs to the SNAPC3/SRD2 family.</text>
</comment>
<evidence type="ECO:0000256" key="9">
    <source>
        <dbReference type="ARBA" id="ARBA00025958"/>
    </source>
</evidence>
<evidence type="ECO:0000256" key="8">
    <source>
        <dbReference type="ARBA" id="ARBA00025193"/>
    </source>
</evidence>
<gene>
    <name evidence="11" type="ORF">APLA_LOCUS12374</name>
</gene>
<comment type="subcellular location">
    <subcellularLocation>
        <location evidence="1">Nucleus</location>
    </subcellularLocation>
</comment>
<dbReference type="GO" id="GO:0005634">
    <property type="term" value="C:nucleus"/>
    <property type="evidence" value="ECO:0007669"/>
    <property type="project" value="UniProtKB-SubCell"/>
</dbReference>
<dbReference type="PANTHER" id="PTHR13421:SF16">
    <property type="entry name" value="SNRNA-ACTIVATING PROTEIN COMPLEX SUBUNIT 3"/>
    <property type="match status" value="1"/>
</dbReference>
<evidence type="ECO:0000256" key="1">
    <source>
        <dbReference type="ARBA" id="ARBA00004123"/>
    </source>
</evidence>
<evidence type="ECO:0000256" key="3">
    <source>
        <dbReference type="ARBA" id="ARBA00013634"/>
    </source>
</evidence>
<evidence type="ECO:0000256" key="4">
    <source>
        <dbReference type="ARBA" id="ARBA00023015"/>
    </source>
</evidence>
<dbReference type="GO" id="GO:0042795">
    <property type="term" value="P:snRNA transcription by RNA polymerase II"/>
    <property type="evidence" value="ECO:0007669"/>
    <property type="project" value="TreeGrafter"/>
</dbReference>
<keyword evidence="7" id="KW-0539">Nucleus</keyword>
<dbReference type="InterPro" id="IPR022042">
    <property type="entry name" value="snRNA-activating_su3"/>
</dbReference>
<evidence type="ECO:0000313" key="11">
    <source>
        <dbReference type="EMBL" id="CAB3248467.1"/>
    </source>
</evidence>
<comment type="function">
    <text evidence="8">Part of the SNAPc complex required for the transcription of both RNA polymerase II and III small-nuclear RNA genes. Binds to the proximal sequence element (PSE), a non-TATA-box basal promoter element common to these 2 types of genes. Recruits TBP and BRF2 to the U6 snRNA TATA box.</text>
</comment>
<dbReference type="PANTHER" id="PTHR13421">
    <property type="entry name" value="SNRNA-ACTIVATING PROTEIN COMPLEX SUBUNIT 3"/>
    <property type="match status" value="1"/>
</dbReference>
<organism evidence="11 12">
    <name type="scientific">Arctia plantaginis</name>
    <name type="common">Wood tiger moth</name>
    <name type="synonym">Phalaena plantaginis</name>
    <dbReference type="NCBI Taxonomy" id="874455"/>
    <lineage>
        <taxon>Eukaryota</taxon>
        <taxon>Metazoa</taxon>
        <taxon>Ecdysozoa</taxon>
        <taxon>Arthropoda</taxon>
        <taxon>Hexapoda</taxon>
        <taxon>Insecta</taxon>
        <taxon>Pterygota</taxon>
        <taxon>Neoptera</taxon>
        <taxon>Endopterygota</taxon>
        <taxon>Lepidoptera</taxon>
        <taxon>Glossata</taxon>
        <taxon>Ditrysia</taxon>
        <taxon>Noctuoidea</taxon>
        <taxon>Erebidae</taxon>
        <taxon>Arctiinae</taxon>
        <taxon>Arctia</taxon>
    </lineage>
</organism>
<comment type="subunit">
    <text evidence="9">Part of the SNAPc complex composed of 5 subunits: SNAPC1, SNAPC2, SNAPC3, SNAPC4 and SNAPC5. SNAPC3 interacts with SNAPC1.</text>
</comment>
<name>A0A8S1AT77_ARCPL</name>
<evidence type="ECO:0000256" key="5">
    <source>
        <dbReference type="ARBA" id="ARBA00023125"/>
    </source>
</evidence>
<sequence>MFKNFSWSENSNADSILQGLSYNEIEFTGRQYVSDVMEHFVCEKQTQNQKGIPNGFLFIKDVFYVDKNQRSTVHVDSIRSCVEAHELGTFSKKDMRTCRLDELDFNLGQSDLYIHSTSCEHIIVFSQVRLLDRQDPNRMSDYPRKISSTEFNRETEVICFNCRAFRPQWIVSACARIQFHIGLYCDCCYKDILFDKNDQPLCKFQSLPYPEITVTNN</sequence>
<comment type="caution">
    <text evidence="11">The sequence shown here is derived from an EMBL/GenBank/DDBJ whole genome shotgun (WGS) entry which is preliminary data.</text>
</comment>
<keyword evidence="4" id="KW-0805">Transcription regulation</keyword>
<dbReference type="Proteomes" id="UP000494256">
    <property type="component" value="Unassembled WGS sequence"/>
</dbReference>
<evidence type="ECO:0000256" key="2">
    <source>
        <dbReference type="ARBA" id="ARBA00010410"/>
    </source>
</evidence>
<dbReference type="GO" id="GO:0001006">
    <property type="term" value="F:RNA polymerase III type 3 promoter sequence-specific DNA binding"/>
    <property type="evidence" value="ECO:0007669"/>
    <property type="project" value="TreeGrafter"/>
</dbReference>
<dbReference type="EMBL" id="CADEBD010000341">
    <property type="protein sequence ID" value="CAB3248467.1"/>
    <property type="molecule type" value="Genomic_DNA"/>
</dbReference>
<protein>
    <recommendedName>
        <fullName evidence="3">snRNA-activating protein complex subunit 3</fullName>
    </recommendedName>
    <alternativeName>
        <fullName evidence="10">Small nuclear RNA-activating complex polypeptide 3</fullName>
    </alternativeName>
</protein>
<dbReference type="GO" id="GO:0019185">
    <property type="term" value="C:snRNA-activating protein complex"/>
    <property type="evidence" value="ECO:0007669"/>
    <property type="project" value="TreeGrafter"/>
</dbReference>
<accession>A0A8S1AT77</accession>
<evidence type="ECO:0000313" key="12">
    <source>
        <dbReference type="Proteomes" id="UP000494256"/>
    </source>
</evidence>
<keyword evidence="5" id="KW-0238">DNA-binding</keyword>
<reference evidence="11 12" key="1">
    <citation type="submission" date="2020-04" db="EMBL/GenBank/DDBJ databases">
        <authorList>
            <person name="Wallbank WR R."/>
            <person name="Pardo Diaz C."/>
            <person name="Kozak K."/>
            <person name="Martin S."/>
            <person name="Jiggins C."/>
            <person name="Moest M."/>
            <person name="Warren A I."/>
            <person name="Byers J.R.P. K."/>
            <person name="Montejo-Kovacevich G."/>
            <person name="Yen C E."/>
        </authorList>
    </citation>
    <scope>NUCLEOTIDE SEQUENCE [LARGE SCALE GENOMIC DNA]</scope>
</reference>
<dbReference type="Pfam" id="PF12251">
    <property type="entry name" value="SNAPC3"/>
    <property type="match status" value="1"/>
</dbReference>